<dbReference type="PANTHER" id="PTHR43280">
    <property type="entry name" value="ARAC-FAMILY TRANSCRIPTIONAL REGULATOR"/>
    <property type="match status" value="1"/>
</dbReference>
<dbReference type="Proteomes" id="UP000286246">
    <property type="component" value="Unassembled WGS sequence"/>
</dbReference>
<sequence>MNNEYKLKFSKPLLEVKDITGKIPDTCPYPIPFAQKSLLFEFEGASFINQQLYYETFKIDMFHLNTDEPFLIEYTVPNDRIFFNFILHGQVFFGTEDQTLITAPKDCTFYLSAEKAGSYSAKVPKGSTDVIVISLLPGWIASAVDNYPTLSEAVEHLLLSKNRYEVLPHCRIDDQVREWMFEFLSVKYKNTIVQQSLLGTRIAMTLCYYEELLASTSMGKMYQIKRYIDRNILSTDLDLSLMCEKVYLSERTIIRRFKEEYGVSVKAYYNQVRMQQARQLIENEKLPIKEVVNKIGFFDESAFRRAYRKYLLEL</sequence>
<evidence type="ECO:0000256" key="1">
    <source>
        <dbReference type="ARBA" id="ARBA00023015"/>
    </source>
</evidence>
<keyword evidence="3" id="KW-0804">Transcription</keyword>
<dbReference type="PROSITE" id="PS01124">
    <property type="entry name" value="HTH_ARAC_FAMILY_2"/>
    <property type="match status" value="1"/>
</dbReference>
<dbReference type="InterPro" id="IPR018060">
    <property type="entry name" value="HTH_AraC"/>
</dbReference>
<evidence type="ECO:0000259" key="4">
    <source>
        <dbReference type="PROSITE" id="PS01124"/>
    </source>
</evidence>
<keyword evidence="2 5" id="KW-0238">DNA-binding</keyword>
<organism evidence="5 6">
    <name type="scientific">Sphingobacterium detergens</name>
    <dbReference type="NCBI Taxonomy" id="1145106"/>
    <lineage>
        <taxon>Bacteria</taxon>
        <taxon>Pseudomonadati</taxon>
        <taxon>Bacteroidota</taxon>
        <taxon>Sphingobacteriia</taxon>
        <taxon>Sphingobacteriales</taxon>
        <taxon>Sphingobacteriaceae</taxon>
        <taxon>Sphingobacterium</taxon>
    </lineage>
</organism>
<dbReference type="GO" id="GO:0003700">
    <property type="term" value="F:DNA-binding transcription factor activity"/>
    <property type="evidence" value="ECO:0007669"/>
    <property type="project" value="InterPro"/>
</dbReference>
<protein>
    <submittedName>
        <fullName evidence="5">AraC-like DNA-binding protein</fullName>
    </submittedName>
</protein>
<dbReference type="PANTHER" id="PTHR43280:SF2">
    <property type="entry name" value="HTH-TYPE TRANSCRIPTIONAL REGULATOR EXSA"/>
    <property type="match status" value="1"/>
</dbReference>
<dbReference type="InterPro" id="IPR009057">
    <property type="entry name" value="Homeodomain-like_sf"/>
</dbReference>
<dbReference type="Gene3D" id="1.10.10.60">
    <property type="entry name" value="Homeodomain-like"/>
    <property type="match status" value="1"/>
</dbReference>
<name>A0A420BHT5_SPHD1</name>
<evidence type="ECO:0000256" key="3">
    <source>
        <dbReference type="ARBA" id="ARBA00023163"/>
    </source>
</evidence>
<comment type="caution">
    <text evidence="5">The sequence shown here is derived from an EMBL/GenBank/DDBJ whole genome shotgun (WGS) entry which is preliminary data.</text>
</comment>
<dbReference type="AlphaFoldDB" id="A0A420BHT5"/>
<proteinExistence type="predicted"/>
<reference evidence="5 6" key="1">
    <citation type="submission" date="2018-09" db="EMBL/GenBank/DDBJ databases">
        <title>Genomic Encyclopedia of Type Strains, Phase III (KMG-III): the genomes of soil and plant-associated and newly described type strains.</title>
        <authorList>
            <person name="Whitman W."/>
        </authorList>
    </citation>
    <scope>NUCLEOTIDE SEQUENCE [LARGE SCALE GENOMIC DNA]</scope>
    <source>
        <strain evidence="5 6">CECT 7938</strain>
    </source>
</reference>
<feature type="domain" description="HTH araC/xylS-type" evidence="4">
    <location>
        <begin position="222"/>
        <end position="314"/>
    </location>
</feature>
<evidence type="ECO:0000256" key="2">
    <source>
        <dbReference type="ARBA" id="ARBA00023125"/>
    </source>
</evidence>
<dbReference type="RefSeq" id="WP_167457197.1">
    <property type="nucleotide sequence ID" value="NZ_RAPY01000001.1"/>
</dbReference>
<accession>A0A420BHT5</accession>
<keyword evidence="1" id="KW-0805">Transcription regulation</keyword>
<evidence type="ECO:0000313" key="6">
    <source>
        <dbReference type="Proteomes" id="UP000286246"/>
    </source>
</evidence>
<dbReference type="Pfam" id="PF12833">
    <property type="entry name" value="HTH_18"/>
    <property type="match status" value="1"/>
</dbReference>
<dbReference type="SUPFAM" id="SSF46689">
    <property type="entry name" value="Homeodomain-like"/>
    <property type="match status" value="1"/>
</dbReference>
<dbReference type="EMBL" id="RAPY01000001">
    <property type="protein sequence ID" value="RKE56324.1"/>
    <property type="molecule type" value="Genomic_DNA"/>
</dbReference>
<dbReference type="GO" id="GO:0043565">
    <property type="term" value="F:sequence-specific DNA binding"/>
    <property type="evidence" value="ECO:0007669"/>
    <property type="project" value="InterPro"/>
</dbReference>
<dbReference type="SMART" id="SM00342">
    <property type="entry name" value="HTH_ARAC"/>
    <property type="match status" value="1"/>
</dbReference>
<keyword evidence="6" id="KW-1185">Reference proteome</keyword>
<evidence type="ECO:0000313" key="5">
    <source>
        <dbReference type="EMBL" id="RKE56324.1"/>
    </source>
</evidence>
<gene>
    <name evidence="5" type="ORF">DFQ12_1181</name>
</gene>